<dbReference type="EMBL" id="LR536450">
    <property type="protein sequence ID" value="VFU09583.1"/>
    <property type="molecule type" value="Genomic_DNA"/>
</dbReference>
<reference evidence="1 2" key="1">
    <citation type="submission" date="2019-03" db="EMBL/GenBank/DDBJ databases">
        <authorList>
            <person name="Kox A.R. M."/>
        </authorList>
    </citation>
    <scope>NUCLEOTIDE SEQUENCE [LARGE SCALE GENOMIC DNA]</scope>
    <source>
        <strain evidence="1">MTUNDRAET4 annotated genome</strain>
    </source>
</reference>
<dbReference type="AlphaFoldDB" id="A0A4U8Z2I1"/>
<dbReference type="KEGG" id="mtun:MTUNDRAET4_2696"/>
<sequence length="55" mass="6522">MRIDPIEFYEDSCHGNANSNAARLWLNHEVVNVWLVTTSARLKFKGARHDWKYNF</sequence>
<proteinExistence type="predicted"/>
<accession>A0A4U8Z2I1</accession>
<organism evidence="1 2">
    <name type="scientific">Methylocella tundrae</name>
    <dbReference type="NCBI Taxonomy" id="227605"/>
    <lineage>
        <taxon>Bacteria</taxon>
        <taxon>Pseudomonadati</taxon>
        <taxon>Pseudomonadota</taxon>
        <taxon>Alphaproteobacteria</taxon>
        <taxon>Hyphomicrobiales</taxon>
        <taxon>Beijerinckiaceae</taxon>
        <taxon>Methylocella</taxon>
    </lineage>
</organism>
<name>A0A4U8Z2I1_METTU</name>
<protein>
    <submittedName>
        <fullName evidence="1">Uncharacterized protein</fullName>
    </submittedName>
</protein>
<gene>
    <name evidence="1" type="ORF">MTUNDRAET4_2696</name>
</gene>
<dbReference type="Proteomes" id="UP000294360">
    <property type="component" value="Chromosome"/>
</dbReference>
<evidence type="ECO:0000313" key="1">
    <source>
        <dbReference type="EMBL" id="VFU09583.1"/>
    </source>
</evidence>
<evidence type="ECO:0000313" key="2">
    <source>
        <dbReference type="Proteomes" id="UP000294360"/>
    </source>
</evidence>